<dbReference type="SUPFAM" id="SSF55874">
    <property type="entry name" value="ATPase domain of HSP90 chaperone/DNA topoisomerase II/histidine kinase"/>
    <property type="match status" value="1"/>
</dbReference>
<feature type="domain" description="Sacsin/Nov" evidence="3">
    <location>
        <begin position="46"/>
        <end position="141"/>
    </location>
</feature>
<dbReference type="PANTHER" id="PTHR32387">
    <property type="entry name" value="WU:FJ29H11"/>
    <property type="match status" value="1"/>
</dbReference>
<feature type="domain" description="Protein NO VEIN C-terminal" evidence="2">
    <location>
        <begin position="1481"/>
        <end position="1544"/>
    </location>
</feature>
<dbReference type="InterPro" id="IPR024975">
    <property type="entry name" value="NOV_C"/>
</dbReference>
<feature type="region of interest" description="Disordered" evidence="1">
    <location>
        <begin position="1377"/>
        <end position="1414"/>
    </location>
</feature>
<evidence type="ECO:0000259" key="2">
    <source>
        <dbReference type="Pfam" id="PF13020"/>
    </source>
</evidence>
<evidence type="ECO:0000313" key="4">
    <source>
        <dbReference type="EMBL" id="NLV02987.1"/>
    </source>
</evidence>
<dbReference type="InterPro" id="IPR036890">
    <property type="entry name" value="HATPase_C_sf"/>
</dbReference>
<organism evidence="4 5">
    <name type="scientific">Haloferax volcanii</name>
    <name type="common">Halobacterium volcanii</name>
    <dbReference type="NCBI Taxonomy" id="2246"/>
    <lineage>
        <taxon>Archaea</taxon>
        <taxon>Methanobacteriati</taxon>
        <taxon>Methanobacteriota</taxon>
        <taxon>Stenosarchaea group</taxon>
        <taxon>Halobacteria</taxon>
        <taxon>Halobacteriales</taxon>
        <taxon>Haloferacaceae</taxon>
        <taxon>Haloferax</taxon>
    </lineage>
</organism>
<gene>
    <name evidence="4" type="ORF">GOC85_10385</name>
</gene>
<dbReference type="Pfam" id="PF25794">
    <property type="entry name" value="SACS"/>
    <property type="match status" value="1"/>
</dbReference>
<feature type="compositionally biased region" description="Low complexity" evidence="1">
    <location>
        <begin position="1395"/>
        <end position="1409"/>
    </location>
</feature>
<evidence type="ECO:0000313" key="5">
    <source>
        <dbReference type="Proteomes" id="UP000619835"/>
    </source>
</evidence>
<dbReference type="NCBIfam" id="NF047352">
    <property type="entry name" value="P_loop_sacsin"/>
    <property type="match status" value="1"/>
</dbReference>
<dbReference type="Proteomes" id="UP000619835">
    <property type="component" value="Unassembled WGS sequence"/>
</dbReference>
<protein>
    <submittedName>
        <fullName evidence="4">DUF3883 domain-containing protein</fullName>
    </submittedName>
</protein>
<dbReference type="PANTHER" id="PTHR32387:SF0">
    <property type="entry name" value="PROTEIN NO VEIN"/>
    <property type="match status" value="1"/>
</dbReference>
<feature type="region of interest" description="Disordered" evidence="1">
    <location>
        <begin position="1292"/>
        <end position="1363"/>
    </location>
</feature>
<dbReference type="Pfam" id="PF13020">
    <property type="entry name" value="NOV_C"/>
    <property type="match status" value="1"/>
</dbReference>
<proteinExistence type="predicted"/>
<sequence>MSQGPTADELLTEIRGECLGAYRSQPGRIDGDIGNESENQSNYHGRFIYELVQNADDVLDDRENQRARFELHDDRLYMAHTGAPFTEENVRALCILGKSSKSDEYATIGQKGRGFTSVLEITNSPAAYSTTYDFQFDRQTAYETICSELELDRSLKPSDIPVLTIPFLPDDRPPRVQELLADGSPFTTVFEFELRGGRYETIKQRLADLNPQIMLFLRNLEQLEIVIDGDELVWELSRSSVDAELDENVTSSKIDISCDGTRAEWGPHAEQHRYIKFRKVEIPVTHREGLEGPHWESVEFTEIGTALRYEQRDGTVHLKPIESAPNIHLFLPTEEPSPFPLLINGAFKPDSSRTGIPVVDEQSGYNAFLLDELAELIGSDVLKYATGTGTTVDEFLSCIRYCKDALSRDAPAYLASALADELWGTHFLPVVDDDLTCRVSEDRCSPSELILPYSHENARWIGSEIASLYGSGEVPDEIDPQTRRFPAVALLQDASIHTLQSLGVEGLNADEVPTVLAAAPSARTTIRSFDDVGLRRKVDPLLHVLIGVESVASDTEIRDQFLNGCAEEAVFPISVTDDGLIHRVSTESVNLLFPPEDFDLRVDLTGVQFLAPQIYRPEGWTRPRGEHGDTDDFQSELASIWSIETFDFQSFAQAVILPRLPRSRTPIGDISDLKSISQLRVLRELAGETVKPSRSLVQEPRKEEELYRLCMLPIPTKNHGWEPAYKVYFGEDWFNESFPDWASPLPVLDAAHDVDPPVIAAPERLLTDAELDAEANAKETDEETTVRDAWFAFFQWLGVTPHLRLTPLFNPEKEREYGATADLGRPSEKHPTLGALHQSTWDRFREQLQKAVDDSTASDRNNLSIYRANRLEYWPAIRDAAEADESVAIRLFCHLAYWWEMRYSEATAVGVGGHSVSANQVASRNKGVPNSTERYPLGRNLWLWELRESDWCPSIHGQYKPKRVWQRTGSLIEQFTIDQQGTVLLPVLHNGIETRIGNPSDSLCQSLGIRATIASSDFQPADAELVCQLLAKRADTMTNSEINEALPTIRTAYRELAMVMPSRQKRDPPEAWQGSGSDLASTLVVCEGSDGEYELRAANHAFYVTSRGKRQQIPLSDPPVFILQENEAGAYGRYFGMQPLLDAVETDLPDPEANRRGELTTNVQTFLTERTDAIRCLLSRDRPSQRVEDADTLERFIDEVTVVDKLDVVYRLEEYSERAEPPWFIQSPERGGARRTPYIRASSDRVRGMMDTVAKALCEFLDYPNIGDIVLVLQTDSELERERRLDLLDAPRDLLDGPATGNRGSSIGLGSISDDDAGNALGQLKPSTPGQDVSQGDTQGESDDDSTINQGTDIDPAEQLWNPDDLTITLEDGTEIEGAGVDGGIITNGGGSGSHGSDSGSQRGTSSSPGLGGIREAINQVGREIAYSFECSRLQAETGVDDPERYVFHVDDRSHMIRARRGIKSNPVLNWLTRDIGLDFTYPGFDILTVHPDSNDTNPKVDRLIEVKSQKGDGDVSISLNEWNTATHDELQEDYYLYVVADLGLDSSGYPFIRTIQNPSEILRAKPEEQTSISLTVNTKRFSKGGTVKELPLSQTE</sequence>
<feature type="compositionally biased region" description="Polar residues" evidence="1">
    <location>
        <begin position="1325"/>
        <end position="1339"/>
    </location>
</feature>
<dbReference type="InterPro" id="IPR052957">
    <property type="entry name" value="Auxin_embryo_med"/>
</dbReference>
<evidence type="ECO:0000256" key="1">
    <source>
        <dbReference type="SAM" id="MobiDB-lite"/>
    </source>
</evidence>
<comment type="caution">
    <text evidence="4">The sequence shown here is derived from an EMBL/GenBank/DDBJ whole genome shotgun (WGS) entry which is preliminary data.</text>
</comment>
<dbReference type="Gene3D" id="3.30.565.10">
    <property type="entry name" value="Histidine kinase-like ATPase, C-terminal domain"/>
    <property type="match status" value="1"/>
</dbReference>
<name>A0A847TR37_HALVO</name>
<dbReference type="InterPro" id="IPR058210">
    <property type="entry name" value="SACS/Nov_dom"/>
</dbReference>
<dbReference type="EMBL" id="WOWC01000001">
    <property type="protein sequence ID" value="NLV02987.1"/>
    <property type="molecule type" value="Genomic_DNA"/>
</dbReference>
<evidence type="ECO:0000259" key="3">
    <source>
        <dbReference type="Pfam" id="PF25794"/>
    </source>
</evidence>
<reference evidence="4" key="1">
    <citation type="submission" date="2019-12" db="EMBL/GenBank/DDBJ databases">
        <title>Haloferax alexandrinus strain pws11.</title>
        <authorList>
            <person name="Verma D.K."/>
            <person name="Gopal K."/>
            <person name="Prasad E.S."/>
        </authorList>
    </citation>
    <scope>NUCLEOTIDE SEQUENCE</scope>
    <source>
        <strain evidence="4">Pws11</strain>
    </source>
</reference>
<accession>A0A847TR37</accession>
<dbReference type="RefSeq" id="WP_170076579.1">
    <property type="nucleotide sequence ID" value="NZ_WOWC01000001.1"/>
</dbReference>
<feature type="compositionally biased region" description="Gly residues" evidence="1">
    <location>
        <begin position="1380"/>
        <end position="1394"/>
    </location>
</feature>